<dbReference type="Proteomes" id="UP001373496">
    <property type="component" value="Unassembled WGS sequence"/>
</dbReference>
<evidence type="ECO:0000313" key="6">
    <source>
        <dbReference type="Proteomes" id="UP001373496"/>
    </source>
</evidence>
<dbReference type="InterPro" id="IPR008628">
    <property type="entry name" value="GPP34-like"/>
</dbReference>
<name>A0ABU8E0T9_9ACTN</name>
<sequence>MTRSTASELLLLALDEVEGKPVVDGSALNAALAGTAVVELVAAGALDLQLDAGGEVEPGRLRRTGAARPTDELLAEVVDTVHGKAPKEAIGALTTMTFTDRGAKLREQLLDELVADGVLTHERGKVLGLFPTSSWPEADPSVEREIRGRVRAVLVDGAQPDRRTATLVSMLSVTKLAPTLFPDVDGAQLQARADAVRAGDWAGGAVAKALDELMAVMMVAVFVPVFISTTS</sequence>
<dbReference type="RefSeq" id="WP_225232853.1">
    <property type="nucleotide sequence ID" value="NZ_JBAPLV010000002.1"/>
</dbReference>
<organism evidence="5 6">
    <name type="scientific">Klenkia terrae</name>
    <dbReference type="NCBI Taxonomy" id="1052259"/>
    <lineage>
        <taxon>Bacteria</taxon>
        <taxon>Bacillati</taxon>
        <taxon>Actinomycetota</taxon>
        <taxon>Actinomycetes</taxon>
        <taxon>Geodermatophilales</taxon>
        <taxon>Geodermatophilaceae</taxon>
        <taxon>Klenkia</taxon>
    </lineage>
</organism>
<evidence type="ECO:0000313" key="5">
    <source>
        <dbReference type="EMBL" id="MEI4277264.1"/>
    </source>
</evidence>
<keyword evidence="6" id="KW-1185">Reference proteome</keyword>
<accession>A0ABU8E0T9</accession>
<keyword evidence="4" id="KW-0472">Membrane</keyword>
<reference evidence="5 6" key="1">
    <citation type="submission" date="2024-03" db="EMBL/GenBank/DDBJ databases">
        <title>Draft genome sequence of Klenkia terrae.</title>
        <authorList>
            <person name="Duangmal K."/>
            <person name="Chantavorakit T."/>
        </authorList>
    </citation>
    <scope>NUCLEOTIDE SEQUENCE [LARGE SCALE GENOMIC DNA]</scope>
    <source>
        <strain evidence="5 6">JCM 17786</strain>
    </source>
</reference>
<evidence type="ECO:0000256" key="4">
    <source>
        <dbReference type="ARBA" id="ARBA00023136"/>
    </source>
</evidence>
<protein>
    <submittedName>
        <fullName evidence="5">GPP34 family phosphoprotein</fullName>
    </submittedName>
</protein>
<dbReference type="InterPro" id="IPR038261">
    <property type="entry name" value="GPP34-like_sf"/>
</dbReference>
<gene>
    <name evidence="5" type="ORF">UXQ13_02205</name>
</gene>
<keyword evidence="2" id="KW-0333">Golgi apparatus</keyword>
<evidence type="ECO:0000256" key="1">
    <source>
        <dbReference type="ARBA" id="ARBA00004255"/>
    </source>
</evidence>
<comment type="caution">
    <text evidence="5">The sequence shown here is derived from an EMBL/GenBank/DDBJ whole genome shotgun (WGS) entry which is preliminary data.</text>
</comment>
<evidence type="ECO:0000256" key="3">
    <source>
        <dbReference type="ARBA" id="ARBA00023121"/>
    </source>
</evidence>
<keyword evidence="3" id="KW-0446">Lipid-binding</keyword>
<evidence type="ECO:0000256" key="2">
    <source>
        <dbReference type="ARBA" id="ARBA00023034"/>
    </source>
</evidence>
<proteinExistence type="predicted"/>
<dbReference type="Pfam" id="PF05719">
    <property type="entry name" value="GPP34"/>
    <property type="match status" value="1"/>
</dbReference>
<comment type="subcellular location">
    <subcellularLocation>
        <location evidence="1">Golgi apparatus membrane</location>
        <topology evidence="1">Peripheral membrane protein</topology>
        <orientation evidence="1">Cytoplasmic side</orientation>
    </subcellularLocation>
</comment>
<dbReference type="EMBL" id="JBAPLV010000002">
    <property type="protein sequence ID" value="MEI4277264.1"/>
    <property type="molecule type" value="Genomic_DNA"/>
</dbReference>
<dbReference type="Gene3D" id="1.10.3630.10">
    <property type="entry name" value="yeast vps74-n-term truncation variant domain like"/>
    <property type="match status" value="1"/>
</dbReference>